<keyword evidence="3" id="KW-0670">Pyruvate</keyword>
<dbReference type="Proteomes" id="UP000199321">
    <property type="component" value="Unassembled WGS sequence"/>
</dbReference>
<dbReference type="PRINTS" id="PR00150">
    <property type="entry name" value="PEPCARBXLASE"/>
</dbReference>
<evidence type="ECO:0000313" key="4">
    <source>
        <dbReference type="Proteomes" id="UP000199321"/>
    </source>
</evidence>
<keyword evidence="4" id="KW-1185">Reference proteome</keyword>
<dbReference type="AlphaFoldDB" id="A0A1G7C7R1"/>
<dbReference type="GO" id="GO:0015977">
    <property type="term" value="P:carbon fixation"/>
    <property type="evidence" value="ECO:0007669"/>
    <property type="project" value="InterPro"/>
</dbReference>
<protein>
    <recommendedName>
        <fullName evidence="2">Phosphoenolpyruvate carboxylase</fullName>
    </recommendedName>
</protein>
<dbReference type="SUPFAM" id="SSF51621">
    <property type="entry name" value="Phosphoenolpyruvate/pyruvate domain"/>
    <property type="match status" value="1"/>
</dbReference>
<dbReference type="GO" id="GO:0008964">
    <property type="term" value="F:phosphoenolpyruvate carboxylase activity"/>
    <property type="evidence" value="ECO:0007669"/>
    <property type="project" value="InterPro"/>
</dbReference>
<proteinExistence type="predicted"/>
<dbReference type="PANTHER" id="PTHR30523:SF6">
    <property type="entry name" value="PHOSPHOENOLPYRUVATE CARBOXYLASE"/>
    <property type="match status" value="1"/>
</dbReference>
<evidence type="ECO:0000313" key="3">
    <source>
        <dbReference type="EMBL" id="SDE35243.1"/>
    </source>
</evidence>
<sequence length="878" mass="99657">MAVCKQSLVFLRVTKKQMSTQPKLTRFNQNVLSKYQIYNSIFMTLPFDSITKTGVLLPLFHETCQKGFENGDNPTKIVTDFFHKYQARRSSESQISLLFRFIQYIERQVVLFDAIEDAAFPIVNNMDGIGTLRSLKESATSTNKKEQLKQYLEEFKVRIVLTAHPTQFYPGSVLGIITDLSKAIKKNNLLEINDLLAQLGKTPFFKHKKPTPYDEAVSLIWYLENVFYKSFGSVYDYIQQNIFDGKPIANDIINIGFWPGGDRDGNPFVTSETTLKVARRLKETILKNYYKDIRSLKRKLTFTGVEDRISGIEKQLYDAVLDPSAISYASFDTFVSELKSIKEIVIAEHQSLYVNELNSLLNKIHLFGFHFAMLDIRQDSRAHDSVFSTMVEGLIENGSEIFPKNYNSLSEKEQIAILSKVEGAVDISLFQDEEVLKTLETIKAIKTIQESNGERAANRYIISNNQTALNVMQLFAMLKLIAFQEKMTVDIGPLFETITDLENAHLVMEELYTNPTYSAHLKQRGNKQTIMLGFSDGTKDGGYLMANWAIFKAKEKLTEVSRKYDVTVIFFDGRGGPPARGGGKTHQFYASLGPTIEDKEVQLTIQGQTISSNFGTLDSSQYNLEQLISSGIANRLNETNLSMSKASLEVMDSLATISYETYAAFKSHPMFLPYLERMSTLKYYAKTNIGSRPSKRGKSDTLVFSDLRAIPFVGSWSQLKQNVPGFFGVGTALKHFEDKGQFDKVVSLYSESSFFKTLIENSMMSLSKSFFDLTKYMAEDAEFGSFWNIIYTEYKTTKRLLLKLTGYSVLMENEQAGKASIDVRESIVLPLLTIQQFALKKIQELEKAPVRDEEQIKIYEKIVTRSLFGNINASRNSA</sequence>
<comment type="function">
    <text evidence="1">Forms oxaloacetate, a four-carbon dicarboxylic acid source for the tricarboxylic acid cycle.</text>
</comment>
<dbReference type="InterPro" id="IPR015813">
    <property type="entry name" value="Pyrv/PenolPyrv_kinase-like_dom"/>
</dbReference>
<evidence type="ECO:0000256" key="1">
    <source>
        <dbReference type="ARBA" id="ARBA00003670"/>
    </source>
</evidence>
<dbReference type="STRING" id="227084.SAMN05421855_101224"/>
<accession>A0A1G7C7R1</accession>
<gene>
    <name evidence="3" type="ORF">SAMN05421855_101224</name>
</gene>
<reference evidence="3 4" key="1">
    <citation type="submission" date="2016-10" db="EMBL/GenBank/DDBJ databases">
        <authorList>
            <person name="de Groot N.N."/>
        </authorList>
    </citation>
    <scope>NUCLEOTIDE SEQUENCE [LARGE SCALE GENOMIC DNA]</scope>
    <source>
        <strain evidence="3 4">DSM 16195</strain>
    </source>
</reference>
<organism evidence="3 4">
    <name type="scientific">Ulvibacter litoralis</name>
    <dbReference type="NCBI Taxonomy" id="227084"/>
    <lineage>
        <taxon>Bacteria</taxon>
        <taxon>Pseudomonadati</taxon>
        <taxon>Bacteroidota</taxon>
        <taxon>Flavobacteriia</taxon>
        <taxon>Flavobacteriales</taxon>
        <taxon>Flavobacteriaceae</taxon>
        <taxon>Ulvibacter</taxon>
    </lineage>
</organism>
<name>A0A1G7C7R1_9FLAO</name>
<dbReference type="InterPro" id="IPR021135">
    <property type="entry name" value="PEP_COase"/>
</dbReference>
<dbReference type="PANTHER" id="PTHR30523">
    <property type="entry name" value="PHOSPHOENOLPYRUVATE CARBOXYLASE"/>
    <property type="match status" value="1"/>
</dbReference>
<dbReference type="GO" id="GO:0006099">
    <property type="term" value="P:tricarboxylic acid cycle"/>
    <property type="evidence" value="ECO:0007669"/>
    <property type="project" value="InterPro"/>
</dbReference>
<dbReference type="EMBL" id="FNBA01000001">
    <property type="protein sequence ID" value="SDE35243.1"/>
    <property type="molecule type" value="Genomic_DNA"/>
</dbReference>
<evidence type="ECO:0000256" key="2">
    <source>
        <dbReference type="ARBA" id="ARBA00022419"/>
    </source>
</evidence>
<dbReference type="Pfam" id="PF00311">
    <property type="entry name" value="PEPcase"/>
    <property type="match status" value="2"/>
</dbReference>
<dbReference type="GO" id="GO:0005829">
    <property type="term" value="C:cytosol"/>
    <property type="evidence" value="ECO:0007669"/>
    <property type="project" value="TreeGrafter"/>
</dbReference>